<evidence type="ECO:0000313" key="2">
    <source>
        <dbReference type="Proteomes" id="UP001302429"/>
    </source>
</evidence>
<accession>A0AA97FA23</accession>
<organism evidence="1 2">
    <name type="scientific">Alterisphingorhabdus coralli</name>
    <dbReference type="NCBI Taxonomy" id="3071408"/>
    <lineage>
        <taxon>Bacteria</taxon>
        <taxon>Pseudomonadati</taxon>
        <taxon>Pseudomonadota</taxon>
        <taxon>Alphaproteobacteria</taxon>
        <taxon>Sphingomonadales</taxon>
        <taxon>Sphingomonadaceae</taxon>
        <taxon>Alterisphingorhabdus (ex Yan et al. 2024)</taxon>
    </lineage>
</organism>
<dbReference type="AlphaFoldDB" id="A0AA97FA23"/>
<name>A0AA97FA23_9SPHN</name>
<dbReference type="KEGG" id="acoa:RB602_06335"/>
<dbReference type="Proteomes" id="UP001302429">
    <property type="component" value="Chromosome"/>
</dbReference>
<proteinExistence type="predicted"/>
<reference evidence="1 2" key="1">
    <citation type="submission" date="2023-10" db="EMBL/GenBank/DDBJ databases">
        <title>Complete genome sequence of a Sphingomonadaceae bacterium.</title>
        <authorList>
            <person name="Yan C."/>
        </authorList>
    </citation>
    <scope>NUCLEOTIDE SEQUENCE [LARGE SCALE GENOMIC DNA]</scope>
    <source>
        <strain evidence="1 2">SCSIO 66989</strain>
    </source>
</reference>
<evidence type="ECO:0000313" key="1">
    <source>
        <dbReference type="EMBL" id="WOE76326.1"/>
    </source>
</evidence>
<dbReference type="EMBL" id="CP136594">
    <property type="protein sequence ID" value="WOE76326.1"/>
    <property type="molecule type" value="Genomic_DNA"/>
</dbReference>
<sequence length="78" mass="9014">MALPFLTSFALFLAHYAISSLLTPTQRNRPATLEEFDFPQVEEGTEQAVFFGDCWTEDWQVLWYGNLRTKKIKQGGKK</sequence>
<dbReference type="RefSeq" id="WP_317083961.1">
    <property type="nucleotide sequence ID" value="NZ_CP136594.1"/>
</dbReference>
<gene>
    <name evidence="1" type="ORF">RB602_06335</name>
</gene>
<keyword evidence="2" id="KW-1185">Reference proteome</keyword>
<protein>
    <submittedName>
        <fullName evidence="1">Uncharacterized protein</fullName>
    </submittedName>
</protein>